<dbReference type="EMBL" id="CP040749">
    <property type="protein sequence ID" value="QCX40719.1"/>
    <property type="molecule type" value="Genomic_DNA"/>
</dbReference>
<dbReference type="GO" id="GO:0016788">
    <property type="term" value="F:hydrolase activity, acting on ester bonds"/>
    <property type="evidence" value="ECO:0007669"/>
    <property type="project" value="InterPro"/>
</dbReference>
<sequence>MFEKKFKNETIEIRGKKVGLGESVLIKFSIDRLPTGTLIEIPVYVFNGKKEGPTILLQGGLHGDETNSIEIIRRMLENKYFNLERGCVIVVPLLSVFGFLHFSRDVHGKDVNRSFPGTKTGSLASRIAYFHLREIANNVDYAIDFHTGGAQRSNYPQIRYTESSEESKKLAEIFSPPFLFPSAMINKSFRKEALKLGIPIIVYEGGESLRFDENSIKEGMAGTLRILKHLKMIKTNPMASRKAKKSIPITKRRWVRARIAGLFNAFVHNGDKVEKGQIIGDITDTYGETSVKIKAPLTGYIIAINYFPIINRGDAIFHIGRE</sequence>
<evidence type="ECO:0000313" key="8">
    <source>
        <dbReference type="Proteomes" id="UP000306229"/>
    </source>
</evidence>
<keyword evidence="3" id="KW-0378">Hydrolase</keyword>
<dbReference type="OrthoDB" id="9782876at2"/>
<keyword evidence="5" id="KW-1133">Transmembrane helix</keyword>
<dbReference type="PANTHER" id="PTHR37326">
    <property type="entry name" value="BLL3975 PROTEIN"/>
    <property type="match status" value="1"/>
</dbReference>
<evidence type="ECO:0000256" key="3">
    <source>
        <dbReference type="ARBA" id="ARBA00022801"/>
    </source>
</evidence>
<dbReference type="RefSeq" id="WP_138951948.1">
    <property type="nucleotide sequence ID" value="NZ_CP040749.1"/>
</dbReference>
<evidence type="ECO:0000259" key="6">
    <source>
        <dbReference type="Pfam" id="PF24827"/>
    </source>
</evidence>
<dbReference type="KEGG" id="fbe:FF125_20575"/>
<dbReference type="AlphaFoldDB" id="A0A5B7TV24"/>
<name>A0A5B7TV24_9FLAO</name>
<dbReference type="GO" id="GO:0016811">
    <property type="term" value="F:hydrolase activity, acting on carbon-nitrogen (but not peptide) bonds, in linear amides"/>
    <property type="evidence" value="ECO:0007669"/>
    <property type="project" value="InterPro"/>
</dbReference>
<dbReference type="Proteomes" id="UP000306229">
    <property type="component" value="Chromosome"/>
</dbReference>
<proteinExistence type="predicted"/>
<feature type="domain" description="Succinylglutamate desuccinylase/Aspartoacylase catalytic" evidence="6">
    <location>
        <begin position="52"/>
        <end position="230"/>
    </location>
</feature>
<keyword evidence="5" id="KW-0472">Membrane</keyword>
<dbReference type="PIRSF" id="PIRSF039012">
    <property type="entry name" value="ASP"/>
    <property type="match status" value="1"/>
</dbReference>
<keyword evidence="8" id="KW-1185">Reference proteome</keyword>
<dbReference type="InterPro" id="IPR055438">
    <property type="entry name" value="AstE_AspA_cat"/>
</dbReference>
<evidence type="ECO:0000313" key="7">
    <source>
        <dbReference type="EMBL" id="QCX40719.1"/>
    </source>
</evidence>
<dbReference type="GO" id="GO:0046872">
    <property type="term" value="F:metal ion binding"/>
    <property type="evidence" value="ECO:0007669"/>
    <property type="project" value="UniProtKB-KW"/>
</dbReference>
<evidence type="ECO:0000256" key="4">
    <source>
        <dbReference type="ARBA" id="ARBA00022833"/>
    </source>
</evidence>
<evidence type="ECO:0000256" key="5">
    <source>
        <dbReference type="SAM" id="Phobius"/>
    </source>
</evidence>
<keyword evidence="5" id="KW-0812">Transmembrane</keyword>
<dbReference type="Gene3D" id="3.40.630.10">
    <property type="entry name" value="Zn peptidases"/>
    <property type="match status" value="1"/>
</dbReference>
<evidence type="ECO:0000256" key="2">
    <source>
        <dbReference type="ARBA" id="ARBA00022723"/>
    </source>
</evidence>
<keyword evidence="2" id="KW-0479">Metal-binding</keyword>
<dbReference type="CDD" id="cd06251">
    <property type="entry name" value="M14_ASTE_ASPA-like"/>
    <property type="match status" value="1"/>
</dbReference>
<organism evidence="7 8">
    <name type="scientific">Aureibaculum algae</name>
    <dbReference type="NCBI Taxonomy" id="2584122"/>
    <lineage>
        <taxon>Bacteria</taxon>
        <taxon>Pseudomonadati</taxon>
        <taxon>Bacteroidota</taxon>
        <taxon>Flavobacteriia</taxon>
        <taxon>Flavobacteriales</taxon>
        <taxon>Flavobacteriaceae</taxon>
        <taxon>Aureibaculum</taxon>
    </lineage>
</organism>
<comment type="cofactor">
    <cofactor evidence="1">
        <name>Zn(2+)</name>
        <dbReference type="ChEBI" id="CHEBI:29105"/>
    </cofactor>
</comment>
<feature type="transmembrane region" description="Helical" evidence="5">
    <location>
        <begin position="83"/>
        <end position="102"/>
    </location>
</feature>
<dbReference type="InterPro" id="IPR043795">
    <property type="entry name" value="N-alpha-Ac-DABA-like"/>
</dbReference>
<dbReference type="Pfam" id="PF24827">
    <property type="entry name" value="AstE_AspA_cat"/>
    <property type="match status" value="1"/>
</dbReference>
<reference evidence="7 8" key="1">
    <citation type="submission" date="2019-05" db="EMBL/GenBank/DDBJ databases">
        <title>Algicella ahnfeltiae gen. nov., sp. nov., a novel marine bacterium of the family Flavobacteriaceae isolated from a red alga.</title>
        <authorList>
            <person name="Nedashkovskaya O.I."/>
            <person name="Kukhlevskiy A.D."/>
            <person name="Kim S.-G."/>
            <person name="Zhukova N.V."/>
            <person name="Mikhailov V.V."/>
        </authorList>
    </citation>
    <scope>NUCLEOTIDE SEQUENCE [LARGE SCALE GENOMIC DNA]</scope>
    <source>
        <strain evidence="7 8">10Alg115</strain>
    </source>
</reference>
<protein>
    <submittedName>
        <fullName evidence="7">Succinylglutamate desuccinylase/aspartoacylase family protein</fullName>
    </submittedName>
</protein>
<dbReference type="SUPFAM" id="SSF53187">
    <property type="entry name" value="Zn-dependent exopeptidases"/>
    <property type="match status" value="1"/>
</dbReference>
<dbReference type="PANTHER" id="PTHR37326:SF2">
    <property type="entry name" value="SUCCINYLGLUTAMATE DESUCCINYLASE_ASPARTOACYLASE FAMILY PROTEIN"/>
    <property type="match status" value="1"/>
</dbReference>
<keyword evidence="4" id="KW-0862">Zinc</keyword>
<dbReference type="InterPro" id="IPR053138">
    <property type="entry name" value="N-alpha-Ac-DABA_deacetylase"/>
</dbReference>
<gene>
    <name evidence="7" type="ORF">FF125_20575</name>
</gene>
<accession>A0A5B7TV24</accession>
<evidence type="ECO:0000256" key="1">
    <source>
        <dbReference type="ARBA" id="ARBA00001947"/>
    </source>
</evidence>